<evidence type="ECO:0000259" key="1">
    <source>
        <dbReference type="Pfam" id="PF17921"/>
    </source>
</evidence>
<evidence type="ECO:0000313" key="2">
    <source>
        <dbReference type="EMBL" id="GIY26356.1"/>
    </source>
</evidence>
<accession>A0AAV4RZM6</accession>
<dbReference type="AlphaFoldDB" id="A0AAV4RZM6"/>
<organism evidence="2 3">
    <name type="scientific">Caerostris darwini</name>
    <dbReference type="NCBI Taxonomy" id="1538125"/>
    <lineage>
        <taxon>Eukaryota</taxon>
        <taxon>Metazoa</taxon>
        <taxon>Ecdysozoa</taxon>
        <taxon>Arthropoda</taxon>
        <taxon>Chelicerata</taxon>
        <taxon>Arachnida</taxon>
        <taxon>Araneae</taxon>
        <taxon>Araneomorphae</taxon>
        <taxon>Entelegynae</taxon>
        <taxon>Araneoidea</taxon>
        <taxon>Araneidae</taxon>
        <taxon>Caerostris</taxon>
    </lineage>
</organism>
<dbReference type="GO" id="GO:0003676">
    <property type="term" value="F:nucleic acid binding"/>
    <property type="evidence" value="ECO:0007669"/>
    <property type="project" value="InterPro"/>
</dbReference>
<keyword evidence="2" id="KW-0548">Nucleotidyltransferase</keyword>
<dbReference type="PANTHER" id="PTHR47331">
    <property type="entry name" value="PHD-TYPE DOMAIN-CONTAINING PROTEIN"/>
    <property type="match status" value="1"/>
</dbReference>
<dbReference type="PANTHER" id="PTHR47331:SF1">
    <property type="entry name" value="GAG-LIKE PROTEIN"/>
    <property type="match status" value="1"/>
</dbReference>
<dbReference type="InterPro" id="IPR036397">
    <property type="entry name" value="RNaseH_sf"/>
</dbReference>
<dbReference type="Gene3D" id="3.30.420.10">
    <property type="entry name" value="Ribonuclease H-like superfamily/Ribonuclease H"/>
    <property type="match status" value="1"/>
</dbReference>
<dbReference type="SUPFAM" id="SSF56672">
    <property type="entry name" value="DNA/RNA polymerases"/>
    <property type="match status" value="1"/>
</dbReference>
<keyword evidence="2" id="KW-0695">RNA-directed DNA polymerase</keyword>
<keyword evidence="3" id="KW-1185">Reference proteome</keyword>
<name>A0AAV4RZM6_9ARAC</name>
<dbReference type="Pfam" id="PF17921">
    <property type="entry name" value="Integrase_H2C2"/>
    <property type="match status" value="1"/>
</dbReference>
<dbReference type="InterPro" id="IPR041588">
    <property type="entry name" value="Integrase_H2C2"/>
</dbReference>
<dbReference type="GO" id="GO:0003964">
    <property type="term" value="F:RNA-directed DNA polymerase activity"/>
    <property type="evidence" value="ECO:0007669"/>
    <property type="project" value="UniProtKB-KW"/>
</dbReference>
<gene>
    <name evidence="2" type="primary">AVEN_60143_1</name>
    <name evidence="2" type="ORF">CDAR_569661</name>
</gene>
<dbReference type="EMBL" id="BPLQ01006940">
    <property type="protein sequence ID" value="GIY26356.1"/>
    <property type="molecule type" value="Genomic_DNA"/>
</dbReference>
<comment type="caution">
    <text evidence="2">The sequence shown here is derived from an EMBL/GenBank/DDBJ whole genome shotgun (WGS) entry which is preliminary data.</text>
</comment>
<sequence>MSKITCDLPQCTVDASVLTTFKQLQLADVNCHQPGPIDILLGADVIGEIMLSGHLNVSGLTVLESIFGWVILGKTKGISQKTIISNHASCNAVEFELDKFWRLEEISNIKPYTQEETAGENHFIQTFSRDSTDRFAVKFPFRESSDELGSSRDIAIHRLHQIERRFAKNPSLFNEYHKFMEDYLKLGHMELTPENEIDVPANYSFYLPHHPVPNKSGDKFRVVFDGSAKSSTDVSLNDKLMVGPQLQTDLTTILLRFRMHKIAMTADIEKMYFQRIVWRDSPFKPIQYFRLTRIAYGTASAPYLAVKCLQQLAIQEEQNFPLASKAALKDFYVDDLMSGANSTTEVLDLQAQLIQILSSAGLVLRKWASNCNELTNLIQEDLRLPNASLSIEDDTVKTLGILWHPASDVFSFKVNSLSLEGTLTKRTLLSTIAKTFDPLRLVSPITIQSKLLMQKLWKYQLQWDEVVPPDIAIEWKTLSKDILFVKDFKISRYLFLDPNNQFQLHGFSDASEKAYAAVIYCCFVSNTGQIKVQLVIAKTKVAPLKIISLPRLELCGALLLSKLMDFTCKAFDIPISQSHFHTDSTIVLAWIGSHASRWKTFVANRVAKIQTLFSPTQWQHVSGNENPADLATRGVSSSALLTSVWLCGPEFLYNECSFHPESSVPTLNDSVSTLNDPVPEERCCVQSTIAANHLPNSNDLFQKYSSLSKLKRVAAYCLRFVNNCRNSKDRSKILSLNPFLDNSGILRVGGRLRHATIAYGHKHPILLPKGHILTDLIVRYYHEILLHAGPQLVQSSIQEQYWIIGARDAIRHLIRKCVKCCRIRSSVTNQRMTDLPTTRNSPSLTFLHCGVDYAGPFQIKALKGRNSKSFKAYTALFVCFTTRAIHLELVTDISADAFIAALKRFISRRGKIKKITIKM</sequence>
<evidence type="ECO:0000313" key="3">
    <source>
        <dbReference type="Proteomes" id="UP001054837"/>
    </source>
</evidence>
<protein>
    <submittedName>
        <fullName evidence="2">Reverse transcriptase</fullName>
    </submittedName>
</protein>
<dbReference type="Proteomes" id="UP001054837">
    <property type="component" value="Unassembled WGS sequence"/>
</dbReference>
<dbReference type="Pfam" id="PF05380">
    <property type="entry name" value="Peptidase_A17"/>
    <property type="match status" value="1"/>
</dbReference>
<reference evidence="2 3" key="1">
    <citation type="submission" date="2021-06" db="EMBL/GenBank/DDBJ databases">
        <title>Caerostris darwini draft genome.</title>
        <authorList>
            <person name="Kono N."/>
            <person name="Arakawa K."/>
        </authorList>
    </citation>
    <scope>NUCLEOTIDE SEQUENCE [LARGE SCALE GENOMIC DNA]</scope>
</reference>
<dbReference type="InterPro" id="IPR008042">
    <property type="entry name" value="Retrotrans_Pao"/>
</dbReference>
<keyword evidence="2" id="KW-0808">Transferase</keyword>
<feature type="domain" description="Integrase zinc-binding" evidence="1">
    <location>
        <begin position="773"/>
        <end position="824"/>
    </location>
</feature>
<dbReference type="InterPro" id="IPR043502">
    <property type="entry name" value="DNA/RNA_pol_sf"/>
</dbReference>
<proteinExistence type="predicted"/>